<feature type="transmembrane region" description="Helical" evidence="1">
    <location>
        <begin position="36"/>
        <end position="58"/>
    </location>
</feature>
<proteinExistence type="predicted"/>
<keyword evidence="3" id="KW-1185">Reference proteome</keyword>
<dbReference type="Proteomes" id="UP000236726">
    <property type="component" value="Unassembled WGS sequence"/>
</dbReference>
<dbReference type="EMBL" id="FNUL01000024">
    <property type="protein sequence ID" value="SEG08209.1"/>
    <property type="molecule type" value="Genomic_DNA"/>
</dbReference>
<reference evidence="2 3" key="1">
    <citation type="submission" date="2016-10" db="EMBL/GenBank/DDBJ databases">
        <authorList>
            <person name="de Groot N.N."/>
        </authorList>
    </citation>
    <scope>NUCLEOTIDE SEQUENCE [LARGE SCALE GENOMIC DNA]</scope>
    <source>
        <strain evidence="2 3">D15d</strain>
    </source>
</reference>
<feature type="transmembrane region" description="Helical" evidence="1">
    <location>
        <begin position="70"/>
        <end position="88"/>
    </location>
</feature>
<gene>
    <name evidence="2" type="ORF">SAMN05216537_1247</name>
</gene>
<keyword evidence="1" id="KW-0472">Membrane</keyword>
<name>A0A1H5X8Y9_9FIRM</name>
<dbReference type="AlphaFoldDB" id="A0A1H5X8Y9"/>
<dbReference type="RefSeq" id="WP_103953562.1">
    <property type="nucleotide sequence ID" value="NZ_FNUL01000024.1"/>
</dbReference>
<protein>
    <submittedName>
        <fullName evidence="2">Uncharacterized protein</fullName>
    </submittedName>
</protein>
<sequence>MIISFYTNKDYYLEKISMKYNNFIKHHKEIYNVCRVIYGLILALMTFLIGIFVSIFLYRMCSVYYYEIEFAAVIQIVFGVIITSLLCLKGIYKSFFSELDSGYKICNLSLKYRILCWIKYKNIHLDDIKIVYNISYTGNNLSYIDNKNNHNYILNKLYITDEIISDGNNFMVKKELVKEDVFYKLRDFFEENLLEKNIERKLPYQK</sequence>
<evidence type="ECO:0000256" key="1">
    <source>
        <dbReference type="SAM" id="Phobius"/>
    </source>
</evidence>
<evidence type="ECO:0000313" key="3">
    <source>
        <dbReference type="Proteomes" id="UP000236726"/>
    </source>
</evidence>
<keyword evidence="1" id="KW-0812">Transmembrane</keyword>
<organism evidence="2 3">
    <name type="scientific">Lachnospira multipara</name>
    <dbReference type="NCBI Taxonomy" id="28051"/>
    <lineage>
        <taxon>Bacteria</taxon>
        <taxon>Bacillati</taxon>
        <taxon>Bacillota</taxon>
        <taxon>Clostridia</taxon>
        <taxon>Lachnospirales</taxon>
        <taxon>Lachnospiraceae</taxon>
        <taxon>Lachnospira</taxon>
    </lineage>
</organism>
<accession>A0A1H5X8Y9</accession>
<keyword evidence="1" id="KW-1133">Transmembrane helix</keyword>
<evidence type="ECO:0000313" key="2">
    <source>
        <dbReference type="EMBL" id="SEG08209.1"/>
    </source>
</evidence>